<dbReference type="AlphaFoldDB" id="A0ABD2ZPP0"/>
<protein>
    <submittedName>
        <fullName evidence="2">Uncharacterized protein</fullName>
    </submittedName>
</protein>
<comment type="caution">
    <text evidence="2">The sequence shown here is derived from an EMBL/GenBank/DDBJ whole genome shotgun (WGS) entry which is preliminary data.</text>
</comment>
<evidence type="ECO:0000313" key="3">
    <source>
        <dbReference type="Proteomes" id="UP001630127"/>
    </source>
</evidence>
<gene>
    <name evidence="2" type="ORF">ACH5RR_018304</name>
</gene>
<keyword evidence="3" id="KW-1185">Reference proteome</keyword>
<evidence type="ECO:0000256" key="1">
    <source>
        <dbReference type="SAM" id="MobiDB-lite"/>
    </source>
</evidence>
<feature type="compositionally biased region" description="Basic and acidic residues" evidence="1">
    <location>
        <begin position="9"/>
        <end position="22"/>
    </location>
</feature>
<sequence length="106" mass="11462">MVGNQITESAEHQIIDDVENHTNDSAANQMDENQGGFQQPIGATQQPPVVNNPDLQSTTGNQQLGSDIHGNQKHAMEDLGNQQLARDLNGNQNLSLGGEQSIILYN</sequence>
<organism evidence="2 3">
    <name type="scientific">Cinchona calisaya</name>
    <dbReference type="NCBI Taxonomy" id="153742"/>
    <lineage>
        <taxon>Eukaryota</taxon>
        <taxon>Viridiplantae</taxon>
        <taxon>Streptophyta</taxon>
        <taxon>Embryophyta</taxon>
        <taxon>Tracheophyta</taxon>
        <taxon>Spermatophyta</taxon>
        <taxon>Magnoliopsida</taxon>
        <taxon>eudicotyledons</taxon>
        <taxon>Gunneridae</taxon>
        <taxon>Pentapetalae</taxon>
        <taxon>asterids</taxon>
        <taxon>lamiids</taxon>
        <taxon>Gentianales</taxon>
        <taxon>Rubiaceae</taxon>
        <taxon>Cinchonoideae</taxon>
        <taxon>Cinchoneae</taxon>
        <taxon>Cinchona</taxon>
    </lineage>
</organism>
<accession>A0ABD2ZPP0</accession>
<proteinExistence type="predicted"/>
<reference evidence="2 3" key="1">
    <citation type="submission" date="2024-11" db="EMBL/GenBank/DDBJ databases">
        <title>A near-complete genome assembly of Cinchona calisaya.</title>
        <authorList>
            <person name="Lian D.C."/>
            <person name="Zhao X.W."/>
            <person name="Wei L."/>
        </authorList>
    </citation>
    <scope>NUCLEOTIDE SEQUENCE [LARGE SCALE GENOMIC DNA]</scope>
    <source>
        <tissue evidence="2">Nenye</tissue>
    </source>
</reference>
<dbReference type="Proteomes" id="UP001630127">
    <property type="component" value="Unassembled WGS sequence"/>
</dbReference>
<name>A0ABD2ZPP0_9GENT</name>
<evidence type="ECO:0000313" key="2">
    <source>
        <dbReference type="EMBL" id="KAL3520155.1"/>
    </source>
</evidence>
<feature type="compositionally biased region" description="Polar residues" evidence="1">
    <location>
        <begin position="23"/>
        <end position="65"/>
    </location>
</feature>
<dbReference type="EMBL" id="JBJUIK010000008">
    <property type="protein sequence ID" value="KAL3520155.1"/>
    <property type="molecule type" value="Genomic_DNA"/>
</dbReference>
<feature type="region of interest" description="Disordered" evidence="1">
    <location>
        <begin position="1"/>
        <end position="76"/>
    </location>
</feature>